<evidence type="ECO:0008006" key="3">
    <source>
        <dbReference type="Google" id="ProtNLM"/>
    </source>
</evidence>
<name>A0A9Q0ARX4_9PEZI</name>
<gene>
    <name evidence="1" type="ORF">JX265_000074</name>
</gene>
<comment type="caution">
    <text evidence="1">The sequence shown here is derived from an EMBL/GenBank/DDBJ whole genome shotgun (WGS) entry which is preliminary data.</text>
</comment>
<accession>A0A9Q0ARX4</accession>
<dbReference type="GO" id="GO:0001228">
    <property type="term" value="F:DNA-binding transcription activator activity, RNA polymerase II-specific"/>
    <property type="evidence" value="ECO:0007669"/>
    <property type="project" value="TreeGrafter"/>
</dbReference>
<organism evidence="1 2">
    <name type="scientific">Neoarthrinium moseri</name>
    <dbReference type="NCBI Taxonomy" id="1658444"/>
    <lineage>
        <taxon>Eukaryota</taxon>
        <taxon>Fungi</taxon>
        <taxon>Dikarya</taxon>
        <taxon>Ascomycota</taxon>
        <taxon>Pezizomycotina</taxon>
        <taxon>Sordariomycetes</taxon>
        <taxon>Xylariomycetidae</taxon>
        <taxon>Amphisphaeriales</taxon>
        <taxon>Apiosporaceae</taxon>
        <taxon>Neoarthrinium</taxon>
    </lineage>
</organism>
<dbReference type="Proteomes" id="UP000829685">
    <property type="component" value="Unassembled WGS sequence"/>
</dbReference>
<proteinExistence type="predicted"/>
<sequence>MNQLELFHHIASGGLDLGNTDRPHFTEMVVVETALSTPYLMNELLAFAACHFSFLRPNKSSFYRHQAMQLQTHALSLFNKTPTEIGPHNYMGVVGFSWLLSAHILRDTTIGPEDDFLNRFLRYLEVYRGVRMLTSQAWQYLLESKMSNVIAAGINLSGLGSSGAETAKLRETIQASRTLSAEEVKYCQEAIDKIQWSIDALSSSHDDRQISHSFQMVFAWPLLIDVKVVDLLLSRNPEALLVLAFYGVVLHLYRGAWLFRNIGTQVVESIVSYLGPAHQHITCLASDMVHANPD</sequence>
<dbReference type="AlphaFoldDB" id="A0A9Q0ARX4"/>
<dbReference type="OrthoDB" id="4937900at2759"/>
<dbReference type="InterPro" id="IPR053157">
    <property type="entry name" value="Sterol_Uptake_Regulator"/>
</dbReference>
<evidence type="ECO:0000313" key="2">
    <source>
        <dbReference type="Proteomes" id="UP000829685"/>
    </source>
</evidence>
<dbReference type="PANTHER" id="PTHR47784:SF4">
    <property type="entry name" value="ZN(II)2CYS6 TRANSCRIPTION FACTOR (EUROFUNG)"/>
    <property type="match status" value="1"/>
</dbReference>
<protein>
    <recommendedName>
        <fullName evidence="3">C6 transcription factor</fullName>
    </recommendedName>
</protein>
<reference evidence="1" key="1">
    <citation type="submission" date="2021-03" db="EMBL/GenBank/DDBJ databases">
        <title>Revisited historic fungal species revealed as producer of novel bioactive compounds through whole genome sequencing and comparative genomics.</title>
        <authorList>
            <person name="Vignolle G.A."/>
            <person name="Hochenegger N."/>
            <person name="Mach R.L."/>
            <person name="Mach-Aigner A.R."/>
            <person name="Javad Rahimi M."/>
            <person name="Salim K.A."/>
            <person name="Chan C.M."/>
            <person name="Lim L.B.L."/>
            <person name="Cai F."/>
            <person name="Druzhinina I.S."/>
            <person name="U'Ren J.M."/>
            <person name="Derntl C."/>
        </authorList>
    </citation>
    <scope>NUCLEOTIDE SEQUENCE</scope>
    <source>
        <strain evidence="1">TUCIM 5799</strain>
    </source>
</reference>
<dbReference type="PANTHER" id="PTHR47784">
    <property type="entry name" value="STEROL UPTAKE CONTROL PROTEIN 2"/>
    <property type="match status" value="1"/>
</dbReference>
<evidence type="ECO:0000313" key="1">
    <source>
        <dbReference type="EMBL" id="KAI1881248.1"/>
    </source>
</evidence>
<dbReference type="EMBL" id="JAFIMR010000001">
    <property type="protein sequence ID" value="KAI1881248.1"/>
    <property type="molecule type" value="Genomic_DNA"/>
</dbReference>
<keyword evidence="2" id="KW-1185">Reference proteome</keyword>